<evidence type="ECO:0000256" key="1">
    <source>
        <dbReference type="SAM" id="Phobius"/>
    </source>
</evidence>
<sequence length="73" mass="8597">MWTVFDLLKRFVSDLWKAVIFATIEFDENLQMTQNTSQRLLIWGIIGVIILLLSYGLLYVIWYFLDAIKVSPL</sequence>
<organism evidence="2 3">
    <name type="scientific">Candidatus Roizmanbacteria bacterium CG_4_9_14_0_2_um_filter_39_13</name>
    <dbReference type="NCBI Taxonomy" id="1974839"/>
    <lineage>
        <taxon>Bacteria</taxon>
        <taxon>Candidatus Roizmaniibacteriota</taxon>
    </lineage>
</organism>
<dbReference type="Proteomes" id="UP000231383">
    <property type="component" value="Unassembled WGS sequence"/>
</dbReference>
<proteinExistence type="predicted"/>
<feature type="transmembrane region" description="Helical" evidence="1">
    <location>
        <begin position="40"/>
        <end position="65"/>
    </location>
</feature>
<comment type="caution">
    <text evidence="2">The sequence shown here is derived from an EMBL/GenBank/DDBJ whole genome shotgun (WGS) entry which is preliminary data.</text>
</comment>
<keyword evidence="1" id="KW-0812">Transmembrane</keyword>
<evidence type="ECO:0000313" key="3">
    <source>
        <dbReference type="Proteomes" id="UP000231383"/>
    </source>
</evidence>
<keyword evidence="1" id="KW-0472">Membrane</keyword>
<accession>A0A2M8EXZ9</accession>
<dbReference type="AlphaFoldDB" id="A0A2M8EXZ9"/>
<protein>
    <submittedName>
        <fullName evidence="2">Uncharacterized protein</fullName>
    </submittedName>
</protein>
<keyword evidence="1" id="KW-1133">Transmembrane helix</keyword>
<gene>
    <name evidence="2" type="ORF">CO051_04485</name>
</gene>
<dbReference type="EMBL" id="PFSC01000121">
    <property type="protein sequence ID" value="PJC31055.1"/>
    <property type="molecule type" value="Genomic_DNA"/>
</dbReference>
<reference evidence="3" key="1">
    <citation type="submission" date="2017-09" db="EMBL/GenBank/DDBJ databases">
        <title>Depth-based differentiation of microbial function through sediment-hosted aquifers and enrichment of novel symbionts in the deep terrestrial subsurface.</title>
        <authorList>
            <person name="Probst A.J."/>
            <person name="Ladd B."/>
            <person name="Jarett J.K."/>
            <person name="Geller-Mcgrath D.E."/>
            <person name="Sieber C.M.K."/>
            <person name="Emerson J.B."/>
            <person name="Anantharaman K."/>
            <person name="Thomas B.C."/>
            <person name="Malmstrom R."/>
            <person name="Stieglmeier M."/>
            <person name="Klingl A."/>
            <person name="Woyke T."/>
            <person name="Ryan C.M."/>
            <person name="Banfield J.F."/>
        </authorList>
    </citation>
    <scope>NUCLEOTIDE SEQUENCE [LARGE SCALE GENOMIC DNA]</scope>
</reference>
<name>A0A2M8EXZ9_9BACT</name>
<evidence type="ECO:0000313" key="2">
    <source>
        <dbReference type="EMBL" id="PJC31055.1"/>
    </source>
</evidence>